<proteinExistence type="predicted"/>
<feature type="compositionally biased region" description="Low complexity" evidence="1">
    <location>
        <begin position="224"/>
        <end position="233"/>
    </location>
</feature>
<evidence type="ECO:0000256" key="1">
    <source>
        <dbReference type="SAM" id="MobiDB-lite"/>
    </source>
</evidence>
<feature type="compositionally biased region" description="Low complexity" evidence="1">
    <location>
        <begin position="1"/>
        <end position="21"/>
    </location>
</feature>
<name>A0ABY7K673_9ACTN</name>
<feature type="compositionally biased region" description="Low complexity" evidence="1">
    <location>
        <begin position="147"/>
        <end position="173"/>
    </location>
</feature>
<dbReference type="EMBL" id="CP114413">
    <property type="protein sequence ID" value="WAZ20008.1"/>
    <property type="molecule type" value="Genomic_DNA"/>
</dbReference>
<gene>
    <name evidence="2" type="ORF">STRCI_001098</name>
</gene>
<evidence type="ECO:0000313" key="3">
    <source>
        <dbReference type="Proteomes" id="UP001164439"/>
    </source>
</evidence>
<feature type="region of interest" description="Disordered" evidence="1">
    <location>
        <begin position="1"/>
        <end position="233"/>
    </location>
</feature>
<accession>A0ABY7K673</accession>
<dbReference type="RefSeq" id="WP_269657699.1">
    <property type="nucleotide sequence ID" value="NZ_CP114413.1"/>
</dbReference>
<feature type="region of interest" description="Disordered" evidence="1">
    <location>
        <begin position="249"/>
        <end position="277"/>
    </location>
</feature>
<feature type="compositionally biased region" description="Low complexity" evidence="1">
    <location>
        <begin position="182"/>
        <end position="204"/>
    </location>
</feature>
<organism evidence="2 3">
    <name type="scientific">Streptomyces cinnabarinus</name>
    <dbReference type="NCBI Taxonomy" id="67287"/>
    <lineage>
        <taxon>Bacteria</taxon>
        <taxon>Bacillati</taxon>
        <taxon>Actinomycetota</taxon>
        <taxon>Actinomycetes</taxon>
        <taxon>Kitasatosporales</taxon>
        <taxon>Streptomycetaceae</taxon>
        <taxon>Streptomyces</taxon>
    </lineage>
</organism>
<keyword evidence="3" id="KW-1185">Reference proteome</keyword>
<reference evidence="2" key="1">
    <citation type="submission" date="2022-12" db="EMBL/GenBank/DDBJ databases">
        <authorList>
            <person name="Ruckert C."/>
            <person name="Busche T."/>
            <person name="Kalinowski J."/>
            <person name="Wittmann C."/>
        </authorList>
    </citation>
    <scope>NUCLEOTIDE SEQUENCE</scope>
    <source>
        <strain evidence="2">DSM 40467</strain>
    </source>
</reference>
<sequence>MTDFLGRLLGEPGPRLRPQLPTMFDPGAPRLRADDGDHVPVAEDLPSAPAAHGSRPAERRTPGGGSIAAPCAASSTRSGGYVVEASPASRDRIEAAPDTASPWAPAPVLHGGPAPLPPTAQQSTAAGSPPEGPTDRPADPPSRAHGVAAPVSAAPESAVTQSVVAESAASGSATQHPREPVRPTAAAPAIRAAGSPASPGLPAHPVRPTHPVRPMRPPLRGEAPRTAAPVPEAVEPVVRITIDRLEVRAAEAKPEAPARPARRRPQLGLDEYLRGRS</sequence>
<protein>
    <submittedName>
        <fullName evidence="2">Uncharacterized protein</fullName>
    </submittedName>
</protein>
<evidence type="ECO:0000313" key="2">
    <source>
        <dbReference type="EMBL" id="WAZ20008.1"/>
    </source>
</evidence>
<feature type="compositionally biased region" description="Basic and acidic residues" evidence="1">
    <location>
        <begin position="31"/>
        <end position="41"/>
    </location>
</feature>
<dbReference type="Proteomes" id="UP001164439">
    <property type="component" value="Chromosome"/>
</dbReference>